<proteinExistence type="predicted"/>
<dbReference type="InterPro" id="IPR009414">
    <property type="entry name" value="DUF1064"/>
</dbReference>
<dbReference type="EMBL" id="DYVE01000213">
    <property type="protein sequence ID" value="HJG28597.1"/>
    <property type="molecule type" value="Genomic_DNA"/>
</dbReference>
<dbReference type="Pfam" id="PF06356">
    <property type="entry name" value="DUF1064"/>
    <property type="match status" value="1"/>
</dbReference>
<name>A0A921IML7_9FIRM</name>
<sequence length="154" mass="17976">MGLTRKDIDRLGPAAKKQIQEELARRGSEQKARALQDNAFRYGPMLPGGDSELERRYYAAELWPKIMAGLVVSVELHKQFLLYPADTYCGLRLPAAHYTPDFYITYANGVVEAVEVKHAKIRKLQRDYIYRRRLFIEKYARPNGWKFTEYIESE</sequence>
<gene>
    <name evidence="1" type="ORF">K8V20_08150</name>
</gene>
<reference evidence="1" key="1">
    <citation type="journal article" date="2021" name="PeerJ">
        <title>Extensive microbial diversity within the chicken gut microbiome revealed by metagenomics and culture.</title>
        <authorList>
            <person name="Gilroy R."/>
            <person name="Ravi A."/>
            <person name="Getino M."/>
            <person name="Pursley I."/>
            <person name="Horton D.L."/>
            <person name="Alikhan N.F."/>
            <person name="Baker D."/>
            <person name="Gharbi K."/>
            <person name="Hall N."/>
            <person name="Watson M."/>
            <person name="Adriaenssens E.M."/>
            <person name="Foster-Nyarko E."/>
            <person name="Jarju S."/>
            <person name="Secka A."/>
            <person name="Antonio M."/>
            <person name="Oren A."/>
            <person name="Chaudhuri R.R."/>
            <person name="La Ragione R."/>
            <person name="Hildebrand F."/>
            <person name="Pallen M.J."/>
        </authorList>
    </citation>
    <scope>NUCLEOTIDE SEQUENCE</scope>
    <source>
        <strain evidence="1">ChiBcec21-2208</strain>
    </source>
</reference>
<evidence type="ECO:0000313" key="1">
    <source>
        <dbReference type="EMBL" id="HJG28597.1"/>
    </source>
</evidence>
<comment type="caution">
    <text evidence="1">The sequence shown here is derived from an EMBL/GenBank/DDBJ whole genome shotgun (WGS) entry which is preliminary data.</text>
</comment>
<reference evidence="1" key="2">
    <citation type="submission" date="2021-09" db="EMBL/GenBank/DDBJ databases">
        <authorList>
            <person name="Gilroy R."/>
        </authorList>
    </citation>
    <scope>NUCLEOTIDE SEQUENCE</scope>
    <source>
        <strain evidence="1">ChiBcec21-2208</strain>
    </source>
</reference>
<dbReference type="Proteomes" id="UP000782880">
    <property type="component" value="Unassembled WGS sequence"/>
</dbReference>
<organism evidence="1 2">
    <name type="scientific">Subdoligranulum variabile</name>
    <dbReference type="NCBI Taxonomy" id="214851"/>
    <lineage>
        <taxon>Bacteria</taxon>
        <taxon>Bacillati</taxon>
        <taxon>Bacillota</taxon>
        <taxon>Clostridia</taxon>
        <taxon>Eubacteriales</taxon>
        <taxon>Oscillospiraceae</taxon>
        <taxon>Subdoligranulum</taxon>
    </lineage>
</organism>
<accession>A0A921IML7</accession>
<protein>
    <submittedName>
        <fullName evidence="1">Tn7 transposase TnsA N-terminal domain-containing protein</fullName>
    </submittedName>
</protein>
<dbReference type="AlphaFoldDB" id="A0A921IML7"/>
<evidence type="ECO:0000313" key="2">
    <source>
        <dbReference type="Proteomes" id="UP000782880"/>
    </source>
</evidence>